<evidence type="ECO:0000256" key="3">
    <source>
        <dbReference type="ARBA" id="ARBA00022884"/>
    </source>
</evidence>
<evidence type="ECO:0000256" key="7">
    <source>
        <dbReference type="HAMAP-Rule" id="MF_00501"/>
    </source>
</evidence>
<organism evidence="8 9">
    <name type="scientific">Iocasia fonsfrigidae</name>
    <dbReference type="NCBI Taxonomy" id="2682810"/>
    <lineage>
        <taxon>Bacteria</taxon>
        <taxon>Bacillati</taxon>
        <taxon>Bacillota</taxon>
        <taxon>Clostridia</taxon>
        <taxon>Halanaerobiales</taxon>
        <taxon>Halanaerobiaceae</taxon>
        <taxon>Iocasia</taxon>
    </lineage>
</organism>
<protein>
    <recommendedName>
        <fullName evidence="6 7">Large ribosomal subunit protein bL31</fullName>
    </recommendedName>
</protein>
<evidence type="ECO:0000256" key="4">
    <source>
        <dbReference type="ARBA" id="ARBA00022980"/>
    </source>
</evidence>
<comment type="function">
    <text evidence="7">Binds the 23S rRNA.</text>
</comment>
<evidence type="ECO:0000313" key="9">
    <source>
        <dbReference type="Proteomes" id="UP000665020"/>
    </source>
</evidence>
<dbReference type="PRINTS" id="PR01249">
    <property type="entry name" value="RIBOSOMALL31"/>
</dbReference>
<dbReference type="PANTHER" id="PTHR33280:SF1">
    <property type="entry name" value="LARGE RIBOSOMAL SUBUNIT PROTEIN BL31C"/>
    <property type="match status" value="1"/>
</dbReference>
<dbReference type="RefSeq" id="WP_125987746.1">
    <property type="nucleotide sequence ID" value="NZ_CP046640.1"/>
</dbReference>
<dbReference type="InterPro" id="IPR034704">
    <property type="entry name" value="Ribosomal_bL28/bL31-like_sf"/>
</dbReference>
<keyword evidence="7" id="KW-0862">Zinc</keyword>
<feature type="binding site" evidence="7">
    <location>
        <position position="16"/>
    </location>
    <ligand>
        <name>Zn(2+)</name>
        <dbReference type="ChEBI" id="CHEBI:29105"/>
    </ligand>
</feature>
<dbReference type="AlphaFoldDB" id="A0A8A7KD84"/>
<keyword evidence="9" id="KW-1185">Reference proteome</keyword>
<gene>
    <name evidence="7 8" type="primary">rpmE</name>
    <name evidence="8" type="ORF">GM661_02135</name>
</gene>
<comment type="similarity">
    <text evidence="1 7">Belongs to the bacterial ribosomal protein bL31 family. Type A subfamily.</text>
</comment>
<evidence type="ECO:0000313" key="8">
    <source>
        <dbReference type="EMBL" id="QTL96857.1"/>
    </source>
</evidence>
<dbReference type="Proteomes" id="UP000665020">
    <property type="component" value="Chromosome"/>
</dbReference>
<reference evidence="8" key="1">
    <citation type="submission" date="2019-12" db="EMBL/GenBank/DDBJ databases">
        <authorList>
            <person name="zhang j."/>
            <person name="sun C.M."/>
        </authorList>
    </citation>
    <scope>NUCLEOTIDE SEQUENCE</scope>
    <source>
        <strain evidence="8">NS-1</strain>
    </source>
</reference>
<evidence type="ECO:0000256" key="6">
    <source>
        <dbReference type="ARBA" id="ARBA00035687"/>
    </source>
</evidence>
<dbReference type="InterPro" id="IPR027491">
    <property type="entry name" value="Ribosomal_bL31_A"/>
</dbReference>
<dbReference type="GO" id="GO:0019843">
    <property type="term" value="F:rRNA binding"/>
    <property type="evidence" value="ECO:0007669"/>
    <property type="project" value="UniProtKB-KW"/>
</dbReference>
<dbReference type="GO" id="GO:0046872">
    <property type="term" value="F:metal ion binding"/>
    <property type="evidence" value="ECO:0007669"/>
    <property type="project" value="UniProtKB-KW"/>
</dbReference>
<dbReference type="HAMAP" id="MF_00501">
    <property type="entry name" value="Ribosomal_bL31_1"/>
    <property type="match status" value="1"/>
</dbReference>
<feature type="binding site" evidence="7">
    <location>
        <position position="18"/>
    </location>
    <ligand>
        <name>Zn(2+)</name>
        <dbReference type="ChEBI" id="CHEBI:29105"/>
    </ligand>
</feature>
<sequence length="69" mass="7776">MNKGIHPELQDTTVVCACGAEYKTKSTKENIHVEVCSNCHPFYTGKQRKAAKGGRIERFNKKYGLSEDE</sequence>
<comment type="subunit">
    <text evidence="7">Part of the 50S ribosomal subunit.</text>
</comment>
<dbReference type="InterPro" id="IPR042105">
    <property type="entry name" value="Ribosomal_bL31_sf"/>
</dbReference>
<evidence type="ECO:0000256" key="5">
    <source>
        <dbReference type="ARBA" id="ARBA00023274"/>
    </source>
</evidence>
<dbReference type="PROSITE" id="PS01143">
    <property type="entry name" value="RIBOSOMAL_L31"/>
    <property type="match status" value="1"/>
</dbReference>
<dbReference type="NCBIfam" id="NF000612">
    <property type="entry name" value="PRK00019.1"/>
    <property type="match status" value="1"/>
</dbReference>
<dbReference type="NCBIfam" id="NF001809">
    <property type="entry name" value="PRK00528.1"/>
    <property type="match status" value="1"/>
</dbReference>
<dbReference type="NCBIfam" id="TIGR00105">
    <property type="entry name" value="L31"/>
    <property type="match status" value="1"/>
</dbReference>
<name>A0A8A7KD84_9FIRM</name>
<keyword evidence="3 7" id="KW-0694">RNA-binding</keyword>
<dbReference type="InterPro" id="IPR002150">
    <property type="entry name" value="Ribosomal_bL31"/>
</dbReference>
<dbReference type="EMBL" id="CP046640">
    <property type="protein sequence ID" value="QTL96857.1"/>
    <property type="molecule type" value="Genomic_DNA"/>
</dbReference>
<dbReference type="KEGG" id="ifn:GM661_02135"/>
<comment type="cofactor">
    <cofactor evidence="7">
        <name>Zn(2+)</name>
        <dbReference type="ChEBI" id="CHEBI:29105"/>
    </cofactor>
    <text evidence="7">Binds 1 zinc ion per subunit.</text>
</comment>
<proteinExistence type="inferred from homology"/>
<dbReference type="GO" id="GO:1990904">
    <property type="term" value="C:ribonucleoprotein complex"/>
    <property type="evidence" value="ECO:0007669"/>
    <property type="project" value="UniProtKB-KW"/>
</dbReference>
<keyword evidence="7" id="KW-0479">Metal-binding</keyword>
<keyword evidence="5 7" id="KW-0687">Ribonucleoprotein</keyword>
<dbReference type="GO" id="GO:0005840">
    <property type="term" value="C:ribosome"/>
    <property type="evidence" value="ECO:0007669"/>
    <property type="project" value="UniProtKB-KW"/>
</dbReference>
<evidence type="ECO:0000256" key="1">
    <source>
        <dbReference type="ARBA" id="ARBA00009296"/>
    </source>
</evidence>
<dbReference type="Gene3D" id="4.10.830.30">
    <property type="entry name" value="Ribosomal protein L31"/>
    <property type="match status" value="1"/>
</dbReference>
<dbReference type="Pfam" id="PF01197">
    <property type="entry name" value="Ribosomal_L31"/>
    <property type="match status" value="1"/>
</dbReference>
<accession>A0A8A7KD84</accession>
<keyword evidence="2 7" id="KW-0699">rRNA-binding</keyword>
<feature type="binding site" evidence="7">
    <location>
        <position position="39"/>
    </location>
    <ligand>
        <name>Zn(2+)</name>
        <dbReference type="ChEBI" id="CHEBI:29105"/>
    </ligand>
</feature>
<dbReference type="PANTHER" id="PTHR33280">
    <property type="entry name" value="50S RIBOSOMAL PROTEIN L31, CHLOROPLASTIC"/>
    <property type="match status" value="1"/>
</dbReference>
<dbReference type="SUPFAM" id="SSF143800">
    <property type="entry name" value="L28p-like"/>
    <property type="match status" value="1"/>
</dbReference>
<evidence type="ECO:0000256" key="2">
    <source>
        <dbReference type="ARBA" id="ARBA00022730"/>
    </source>
</evidence>
<dbReference type="GO" id="GO:0003735">
    <property type="term" value="F:structural constituent of ribosome"/>
    <property type="evidence" value="ECO:0007669"/>
    <property type="project" value="InterPro"/>
</dbReference>
<keyword evidence="4 7" id="KW-0689">Ribosomal protein</keyword>
<dbReference type="GO" id="GO:0006412">
    <property type="term" value="P:translation"/>
    <property type="evidence" value="ECO:0007669"/>
    <property type="project" value="UniProtKB-UniRule"/>
</dbReference>
<feature type="binding site" evidence="7">
    <location>
        <position position="36"/>
    </location>
    <ligand>
        <name>Zn(2+)</name>
        <dbReference type="ChEBI" id="CHEBI:29105"/>
    </ligand>
</feature>